<keyword evidence="2" id="KW-1003">Cell membrane</keyword>
<dbReference type="FunFam" id="2.60.40.10:FF:001816">
    <property type="entry name" value="Tyrosine-protein kinase receptor"/>
    <property type="match status" value="1"/>
</dbReference>
<dbReference type="GO" id="GO:0043235">
    <property type="term" value="C:receptor complex"/>
    <property type="evidence" value="ECO:0007669"/>
    <property type="project" value="TreeGrafter"/>
</dbReference>
<dbReference type="FunFam" id="2.60.40.10:FF:001074">
    <property type="entry name" value="Tyrosine-protein kinase receptor"/>
    <property type="match status" value="1"/>
</dbReference>
<dbReference type="PRINTS" id="PR00109">
    <property type="entry name" value="TYRKINASE"/>
</dbReference>
<keyword evidence="10 17" id="KW-0067">ATP-binding</keyword>
<evidence type="ECO:0000256" key="19">
    <source>
        <dbReference type="SAM" id="Phobius"/>
    </source>
</evidence>
<dbReference type="EMBL" id="JAULJE010000010">
    <property type="protein sequence ID" value="KAK1337978.1"/>
    <property type="molecule type" value="Genomic_DNA"/>
</dbReference>
<dbReference type="FunFam" id="3.30.200.20:FF:000301">
    <property type="entry name" value="Tyrosine-protein kinase receptor"/>
    <property type="match status" value="1"/>
</dbReference>
<keyword evidence="14 18" id="KW-0675">Receptor</keyword>
<dbReference type="InterPro" id="IPR008266">
    <property type="entry name" value="Tyr_kinase_AS"/>
</dbReference>
<evidence type="ECO:0000256" key="17">
    <source>
        <dbReference type="PROSITE-ProRule" id="PRU10141"/>
    </source>
</evidence>
<keyword evidence="24" id="KW-1185">Reference proteome</keyword>
<dbReference type="FunFam" id="2.60.40.10:FF:001237">
    <property type="entry name" value="Tyrosine-protein kinase receptor"/>
    <property type="match status" value="1"/>
</dbReference>
<dbReference type="SUPFAM" id="SSF56112">
    <property type="entry name" value="Protein kinase-like (PK-like)"/>
    <property type="match status" value="1"/>
</dbReference>
<keyword evidence="5 18" id="KW-0812">Transmembrane</keyword>
<keyword evidence="11 19" id="KW-1133">Transmembrane helix</keyword>
<protein>
    <recommendedName>
        <fullName evidence="18">Tyrosine-protein kinase receptor</fullName>
        <ecNumber evidence="18">2.7.10.1</ecNumber>
    </recommendedName>
</protein>
<dbReference type="GO" id="GO:0005524">
    <property type="term" value="F:ATP binding"/>
    <property type="evidence" value="ECO:0007669"/>
    <property type="project" value="UniProtKB-UniRule"/>
</dbReference>
<dbReference type="EC" id="2.7.10.1" evidence="18"/>
<feature type="signal peptide" evidence="20">
    <location>
        <begin position="1"/>
        <end position="25"/>
    </location>
</feature>
<dbReference type="SUPFAM" id="SSF63825">
    <property type="entry name" value="YWTD domain"/>
    <property type="match status" value="3"/>
</dbReference>
<dbReference type="PROSITE" id="PS50011">
    <property type="entry name" value="PROTEIN_KINASE_DOM"/>
    <property type="match status" value="1"/>
</dbReference>
<dbReference type="Gene3D" id="2.60.40.10">
    <property type="entry name" value="Immunoglobulins"/>
    <property type="match status" value="6"/>
</dbReference>
<dbReference type="Pfam" id="PF07714">
    <property type="entry name" value="PK_Tyr_Ser-Thr"/>
    <property type="match status" value="1"/>
</dbReference>
<dbReference type="GO" id="GO:0007169">
    <property type="term" value="P:cell surface receptor protein tyrosine kinase signaling pathway"/>
    <property type="evidence" value="ECO:0007669"/>
    <property type="project" value="InterPro"/>
</dbReference>
<keyword evidence="8 17" id="KW-0547">Nucleotide-binding</keyword>
<proteinExistence type="inferred from homology"/>
<keyword evidence="3 18" id="KW-0597">Phosphoprotein</keyword>
<dbReference type="SMART" id="SM00060">
    <property type="entry name" value="FN3"/>
    <property type="match status" value="8"/>
</dbReference>
<reference evidence="23" key="1">
    <citation type="submission" date="2023-06" db="EMBL/GenBank/DDBJ databases">
        <title>Reference genome for the Northern bat (Eptesicus nilssonii), a most northern bat species.</title>
        <authorList>
            <person name="Laine V.N."/>
            <person name="Pulliainen A.T."/>
            <person name="Lilley T.M."/>
        </authorList>
    </citation>
    <scope>NUCLEOTIDE SEQUENCE</scope>
    <source>
        <strain evidence="23">BLF_Eptnil</strain>
        <tissue evidence="23">Kidney</tissue>
    </source>
</reference>
<feature type="domain" description="Fibronectin type-III" evidence="22">
    <location>
        <begin position="566"/>
        <end position="666"/>
    </location>
</feature>
<dbReference type="FunFam" id="2.60.40.10:FF:001024">
    <property type="entry name" value="Tyrosine-protein kinase receptor"/>
    <property type="match status" value="1"/>
</dbReference>
<evidence type="ECO:0000256" key="12">
    <source>
        <dbReference type="ARBA" id="ARBA00023136"/>
    </source>
</evidence>
<dbReference type="InterPro" id="IPR000033">
    <property type="entry name" value="LDLR_classB_rpt"/>
</dbReference>
<name>A0AA40LNB5_CNENI</name>
<keyword evidence="6 20" id="KW-0732">Signal</keyword>
<feature type="chain" id="PRO_5041369626" description="Tyrosine-protein kinase receptor" evidence="20">
    <location>
        <begin position="26"/>
        <end position="2384"/>
    </location>
</feature>
<dbReference type="SUPFAM" id="SSF49265">
    <property type="entry name" value="Fibronectin type III"/>
    <property type="match status" value="5"/>
</dbReference>
<dbReference type="GO" id="GO:0005886">
    <property type="term" value="C:plasma membrane"/>
    <property type="evidence" value="ECO:0007669"/>
    <property type="project" value="UniProtKB-SubCell"/>
</dbReference>
<keyword evidence="7" id="KW-0677">Repeat</keyword>
<dbReference type="FunFam" id="2.120.10.30:FF:000044">
    <property type="entry name" value="Tyrosine-protein kinase receptor"/>
    <property type="match status" value="1"/>
</dbReference>
<feature type="domain" description="Fibronectin type-III" evidence="22">
    <location>
        <begin position="1032"/>
        <end position="1134"/>
    </location>
</feature>
<dbReference type="CDD" id="cd00063">
    <property type="entry name" value="FN3"/>
    <property type="match status" value="7"/>
</dbReference>
<dbReference type="InterPro" id="IPR003961">
    <property type="entry name" value="FN3_dom"/>
</dbReference>
<dbReference type="InterPro" id="IPR013783">
    <property type="entry name" value="Ig-like_fold"/>
</dbReference>
<evidence type="ECO:0000256" key="6">
    <source>
        <dbReference type="ARBA" id="ARBA00022729"/>
    </source>
</evidence>
<evidence type="ECO:0000313" key="23">
    <source>
        <dbReference type="EMBL" id="KAK1337978.1"/>
    </source>
</evidence>
<keyword evidence="4" id="KW-0808">Transferase</keyword>
<dbReference type="PROSITE" id="PS00107">
    <property type="entry name" value="PROTEIN_KINASE_ATP"/>
    <property type="match status" value="1"/>
</dbReference>
<feature type="domain" description="Fibronectin type-III" evidence="22">
    <location>
        <begin position="1633"/>
        <end position="1726"/>
    </location>
</feature>
<dbReference type="FunFam" id="1.10.510.10:FF:000341">
    <property type="entry name" value="Tyrosine-protein kinase receptor"/>
    <property type="match status" value="1"/>
</dbReference>
<keyword evidence="15" id="KW-0325">Glycoprotein</keyword>
<dbReference type="PROSITE" id="PS00239">
    <property type="entry name" value="RECEPTOR_TYR_KIN_II"/>
    <property type="match status" value="1"/>
</dbReference>
<feature type="binding site" evidence="17">
    <location>
        <position position="1955"/>
    </location>
    <ligand>
        <name>ATP</name>
        <dbReference type="ChEBI" id="CHEBI:30616"/>
    </ligand>
</feature>
<dbReference type="FunFam" id="2.60.40.10:FF:000882">
    <property type="entry name" value="Tyrosine-protein kinase receptor"/>
    <property type="match status" value="1"/>
</dbReference>
<dbReference type="InterPro" id="IPR001245">
    <property type="entry name" value="Ser-Thr/Tyr_kinase_cat_dom"/>
</dbReference>
<feature type="domain" description="Protein kinase" evidence="21">
    <location>
        <begin position="1920"/>
        <end position="2194"/>
    </location>
</feature>
<dbReference type="InterPro" id="IPR002011">
    <property type="entry name" value="Tyr_kinase_rcpt_2_CS"/>
</dbReference>
<dbReference type="PANTHER" id="PTHR24416">
    <property type="entry name" value="TYROSINE-PROTEIN KINASE RECEPTOR"/>
    <property type="match status" value="1"/>
</dbReference>
<dbReference type="PROSITE" id="PS50853">
    <property type="entry name" value="FN3"/>
    <property type="match status" value="6"/>
</dbReference>
<feature type="transmembrane region" description="Helical" evidence="19">
    <location>
        <begin position="1837"/>
        <end position="1858"/>
    </location>
</feature>
<evidence type="ECO:0000256" key="15">
    <source>
        <dbReference type="ARBA" id="ARBA00023180"/>
    </source>
</evidence>
<evidence type="ECO:0000256" key="10">
    <source>
        <dbReference type="ARBA" id="ARBA00022840"/>
    </source>
</evidence>
<gene>
    <name evidence="23" type="ORF">QTO34_001082</name>
</gene>
<evidence type="ECO:0000256" key="13">
    <source>
        <dbReference type="ARBA" id="ARBA00023137"/>
    </source>
</evidence>
<evidence type="ECO:0000256" key="18">
    <source>
        <dbReference type="RuleBase" id="RU000312"/>
    </source>
</evidence>
<dbReference type="InterPro" id="IPR036116">
    <property type="entry name" value="FN3_sf"/>
</dbReference>
<evidence type="ECO:0000256" key="5">
    <source>
        <dbReference type="ARBA" id="ARBA00022692"/>
    </source>
</evidence>
<evidence type="ECO:0000259" key="22">
    <source>
        <dbReference type="PROSITE" id="PS50853"/>
    </source>
</evidence>
<evidence type="ECO:0000313" key="24">
    <source>
        <dbReference type="Proteomes" id="UP001177744"/>
    </source>
</evidence>
<dbReference type="GO" id="GO:0019903">
    <property type="term" value="F:protein phosphatase binding"/>
    <property type="evidence" value="ECO:0007669"/>
    <property type="project" value="UniProtKB-ARBA"/>
</dbReference>
<evidence type="ECO:0000259" key="21">
    <source>
        <dbReference type="PROSITE" id="PS50011"/>
    </source>
</evidence>
<dbReference type="Gene3D" id="3.30.200.20">
    <property type="entry name" value="Phosphorylase Kinase, domain 1"/>
    <property type="match status" value="1"/>
</dbReference>
<evidence type="ECO:0000256" key="16">
    <source>
        <dbReference type="ARBA" id="ARBA00051243"/>
    </source>
</evidence>
<evidence type="ECO:0000256" key="1">
    <source>
        <dbReference type="ARBA" id="ARBA00004251"/>
    </source>
</evidence>
<dbReference type="FunFam" id="2.120.10.30:FF:000042">
    <property type="entry name" value="Tyrosine-protein kinase receptor"/>
    <property type="match status" value="1"/>
</dbReference>
<evidence type="ECO:0000256" key="9">
    <source>
        <dbReference type="ARBA" id="ARBA00022777"/>
    </source>
</evidence>
<dbReference type="GO" id="GO:0004714">
    <property type="term" value="F:transmembrane receptor protein tyrosine kinase activity"/>
    <property type="evidence" value="ECO:0007669"/>
    <property type="project" value="UniProtKB-EC"/>
</dbReference>
<dbReference type="SMART" id="SM00219">
    <property type="entry name" value="TyrKc"/>
    <property type="match status" value="1"/>
</dbReference>
<sequence length="2384" mass="268122">MKSSYWLILTLVNFVTLGCLWMSVGQCTVLNSCLKSCITNLGRHLDSGTPYNLSEPCIQGCHFWNSVDQEKCALKCNDTYATVCEREACEDGCSSAEGAYEEEVLENVDLPTAPFASSIGNQSVTLRWKSANISGIKYIIQWKYAQHPGSWTYTEDVSKLSYVVEPLHPFTEYIFRVVWIFTARLQLSSPPSPSYRTHPYGVPETAPFIRNIESSSPDTVEVSWAPPQFPGGPILGYNLRLISKNQKLHSGTQRTSFQFYSTLPNTTYRFSIAAVNEVGEGPEADSSITTPSPAVQEEEQWLFLSRKSSLRKRSLKHLVDEAQCLQSDAAHRDITGISVHVQQQVVYFSEGTLIWAKEASNMSDVSDLRIVYRGSGVITSISIDWLYQRMYFIMDELVYVCDLENCSNIEEITPSSIIAPQKIVADSYNGYVFYLLRDGIYRVALQGPPGRDSEAMRIVESCTLKDFAVKPQSKRIIYFNDTTHVFMSTFLDGSASHLVLPHVPFADVKSFDCENNHFLVTDGKAVFRQDALSFNEFIVGCDLRHIEEFGFGNLVMFSRYTQPYPLPTRPQQVSVLFGSYQALVQWKPPALAIGASPSSWQNWTYEVKIATQDFPGNTRVFSNISGTTLSVPGLQSATQYEVSVRASSPKGPGPWSEPSVGTTLVPATEPPFIMAVKEDGLWSKPLNSFGPGEFLSSDIKNVSDMDWYNNRLYYSDMKGDVYVWLLNGTNISKNYHIPNIAGAGALAYEWLGHFLYWAGKTYVIQRQSVLTGHTDIVTHVKLLVNDMVVDSVGGYLYWTTLYSVESTRLNGESSLILQAQPWFSGKKVIALTLDLSDGLLYWLVQDSQCIHLYRAVLRGQGICSLEYFRHFQNALMYYSGRLFWINGFKIITAQEIGQRTSVSVLEPAKFNQFTIIQTSLKPLPGNFSFTPKVIPDSIQESSFRIEGNASSFQILWHAVPAVDWGVIFYSVEFSAPPKFLASEKQPYLYLLWKVWSLMPYLIFLSLLIPIGARAPKHLCHFEHLKQNPRIFILSSGKYHNKNEVVVEFRWNRPKHENGVLTRFEIFYQISNQSAINKTCEDWIAANVTPSVTSFQLEGMSPGYIVAFQVRVFTSKGPGPFSDLVKSQPISMPHNSFGNKMILLDMDQNQVVWMFSAERDISAVGYTADNAMAYYAQGDSLFLLNMHNQSSSEIFQDARVFDITIITIDWISRHLYFVLKESQNGMQIFDVDLEHKVKYPRKLKICNRNSTIISFFVYPLLSRLYWTEVSDLGSQMFYYSIINQTLHRILQPTATSHPNGRSQCSCNVPESELSGVMTMDTVHLKKPQIYFVKGQEIWATDLEGCQCWQVITMPVLFGKTLVSLTLDGEYLYWVSTAKDGTEIYQVKKGRGAIPSQVKAPRSERILAYSSVLQPFPDKAFLSLASDIAEPIILNTTNTSLTIRLPSSRTNLTWYGITIPTPTYLVYYKEVNDGKNGSQPKSRMLEFQESVALIEGLQPFSTYMIQIAVRNYYSDPLEQLPLGKEIWGKTKSGVPEAVWLINTTVQSDSSLVISWRESPKPNGPKESVRYQLAISHLARVPETPLRQSEYPHGRLALLVTGLSGGKPYVLKVLACHAEEMWCAESHPVTVEMFDTPEKPYALVPGNTSLQLDWEAPSNVNLIRFWFELQKWKYSEFYHVKASCSQGPAYVCNITGLQPYTSYHVRVVVVYRTGENSTSLSESFKTKAGVPSKPGIPKLLEGSKNSIQWEKADDNGSRLIYYILEIRKGTSNDSLNQNLMWKMAFNGSCSSICTWKSKNLKGTFQFRVAAANNLGFGEYSGISENILLSGDGFWIPETSFILTAVIGIFLVVIIPLTFVWHRRVKNQKTTKEGLAVLISEDKELAELRGLAAAVGLAHGCCAIRTLPTQEEIESLPVFPRENLTLCLLLGSGAFGEVYEGTAVDILGAGSGETKVAVKTLKKGSTDQEKIEFLKEAYLMSKFNHPNILKQLGVCLLNEPQYIILELMEGGDLLTYLRKARMTTFHGPLLTLVDLVDLCVDISKGCVYLEQLHFIHRDLAARNCLVSVKDYNSPSRVVKIGDFGLARDIYKNDYYRKRGEGLLPVRWMAPESLMDGIFTTQSDVWSFGILIWEILTLGHQPYPAHSNLDVLNYVQTGGRLEPPRNCPDDLWNLMTQCWAQEPDQRPTFHKIQDQLQLFRKMSLNSISQCREAADPNEDGNVICVNLDDSVPIALMETKNQEGLNYMVLATECSQGSKESESCGLRKEEKEPHADKGICQEKQVAYCPPGKPEGLNYACLTHFIFKLAFTDDWLMVRNTGKSMCSLCSVVNSLQNYCGLSCQYISFGTLSDSLLRRPELMAGEAIPDLGLINIYGYEAALTGHTAALDH</sequence>
<dbReference type="InterPro" id="IPR000719">
    <property type="entry name" value="Prot_kinase_dom"/>
</dbReference>
<dbReference type="PROSITE" id="PS00109">
    <property type="entry name" value="PROTEIN_KINASE_TYR"/>
    <property type="match status" value="1"/>
</dbReference>
<dbReference type="FunFam" id="2.120.10.30:FF:000038">
    <property type="entry name" value="Tyrosine-protein kinase receptor"/>
    <property type="match status" value="1"/>
</dbReference>
<feature type="domain" description="Fibronectin type-III" evidence="22">
    <location>
        <begin position="1532"/>
        <end position="1631"/>
    </location>
</feature>
<evidence type="ECO:0000256" key="20">
    <source>
        <dbReference type="SAM" id="SignalP"/>
    </source>
</evidence>
<accession>A0AA40LNB5</accession>
<evidence type="ECO:0000256" key="3">
    <source>
        <dbReference type="ARBA" id="ARBA00022553"/>
    </source>
</evidence>
<dbReference type="FunFam" id="2.60.40.10:FF:001018">
    <property type="entry name" value="Tyrosine-protein kinase receptor"/>
    <property type="match status" value="1"/>
</dbReference>
<dbReference type="InterPro" id="IPR011009">
    <property type="entry name" value="Kinase-like_dom_sf"/>
</dbReference>
<dbReference type="InterPro" id="IPR050122">
    <property type="entry name" value="RTK"/>
</dbReference>
<comment type="subcellular location">
    <subcellularLocation>
        <location evidence="1">Cell membrane</location>
        <topology evidence="1">Single-pass type I membrane protein</topology>
    </subcellularLocation>
</comment>
<dbReference type="Pfam" id="PF00041">
    <property type="entry name" value="fn3"/>
    <property type="match status" value="3"/>
</dbReference>
<dbReference type="FunFam" id="2.60.40.10:FF:000984">
    <property type="entry name" value="Tyrosine-protein kinase receptor"/>
    <property type="match status" value="1"/>
</dbReference>
<keyword evidence="12 19" id="KW-0472">Membrane</keyword>
<evidence type="ECO:0000256" key="4">
    <source>
        <dbReference type="ARBA" id="ARBA00022679"/>
    </source>
</evidence>
<dbReference type="Proteomes" id="UP001177744">
    <property type="component" value="Unassembled WGS sequence"/>
</dbReference>
<feature type="domain" description="Fibronectin type-III" evidence="22">
    <location>
        <begin position="206"/>
        <end position="294"/>
    </location>
</feature>
<dbReference type="CDD" id="cd05044">
    <property type="entry name" value="PTKc_c-ros"/>
    <property type="match status" value="1"/>
</dbReference>
<comment type="similarity">
    <text evidence="18">Belongs to the protein kinase superfamily. Tyr protein kinase family. Insulin receptor subfamily.</text>
</comment>
<organism evidence="23 24">
    <name type="scientific">Cnephaeus nilssonii</name>
    <name type="common">Northern bat</name>
    <name type="synonym">Eptesicus nilssonii</name>
    <dbReference type="NCBI Taxonomy" id="3371016"/>
    <lineage>
        <taxon>Eukaryota</taxon>
        <taxon>Metazoa</taxon>
        <taxon>Chordata</taxon>
        <taxon>Craniata</taxon>
        <taxon>Vertebrata</taxon>
        <taxon>Euteleostomi</taxon>
        <taxon>Mammalia</taxon>
        <taxon>Eutheria</taxon>
        <taxon>Laurasiatheria</taxon>
        <taxon>Chiroptera</taxon>
        <taxon>Yangochiroptera</taxon>
        <taxon>Vespertilionidae</taxon>
        <taxon>Cnephaeus</taxon>
    </lineage>
</organism>
<dbReference type="PANTHER" id="PTHR24416:SF527">
    <property type="entry name" value="PROTO-ONCOGENE TYROSINE-PROTEIN KINASE ROS"/>
    <property type="match status" value="1"/>
</dbReference>
<feature type="domain" description="Fibronectin type-III" evidence="22">
    <location>
        <begin position="110"/>
        <end position="205"/>
    </location>
</feature>
<evidence type="ECO:0000256" key="7">
    <source>
        <dbReference type="ARBA" id="ARBA00022737"/>
    </source>
</evidence>
<dbReference type="InterPro" id="IPR020635">
    <property type="entry name" value="Tyr_kinase_cat_dom"/>
</dbReference>
<evidence type="ECO:0000256" key="14">
    <source>
        <dbReference type="ARBA" id="ARBA00023170"/>
    </source>
</evidence>
<dbReference type="Gene3D" id="2.120.10.30">
    <property type="entry name" value="TolB, C-terminal domain"/>
    <property type="match status" value="3"/>
</dbReference>
<keyword evidence="13" id="KW-0829">Tyrosine-protein kinase</keyword>
<dbReference type="InterPro" id="IPR011042">
    <property type="entry name" value="6-blade_b-propeller_TolB-like"/>
</dbReference>
<dbReference type="SMART" id="SM00135">
    <property type="entry name" value="LY"/>
    <property type="match status" value="4"/>
</dbReference>
<evidence type="ECO:0000256" key="8">
    <source>
        <dbReference type="ARBA" id="ARBA00022741"/>
    </source>
</evidence>
<dbReference type="InterPro" id="IPR017441">
    <property type="entry name" value="Protein_kinase_ATP_BS"/>
</dbReference>
<comment type="caution">
    <text evidence="23">The sequence shown here is derived from an EMBL/GenBank/DDBJ whole genome shotgun (WGS) entry which is preliminary data.</text>
</comment>
<keyword evidence="9" id="KW-0418">Kinase</keyword>
<comment type="catalytic activity">
    <reaction evidence="16 18">
        <text>L-tyrosyl-[protein] + ATP = O-phospho-L-tyrosyl-[protein] + ADP + H(+)</text>
        <dbReference type="Rhea" id="RHEA:10596"/>
        <dbReference type="Rhea" id="RHEA-COMP:10136"/>
        <dbReference type="Rhea" id="RHEA-COMP:20101"/>
        <dbReference type="ChEBI" id="CHEBI:15378"/>
        <dbReference type="ChEBI" id="CHEBI:30616"/>
        <dbReference type="ChEBI" id="CHEBI:46858"/>
        <dbReference type="ChEBI" id="CHEBI:61978"/>
        <dbReference type="ChEBI" id="CHEBI:456216"/>
        <dbReference type="EC" id="2.7.10.1"/>
    </reaction>
</comment>
<dbReference type="PROSITE" id="PS51257">
    <property type="entry name" value="PROKAR_LIPOPROTEIN"/>
    <property type="match status" value="1"/>
</dbReference>
<dbReference type="GO" id="GO:0032006">
    <property type="term" value="P:regulation of TOR signaling"/>
    <property type="evidence" value="ECO:0007669"/>
    <property type="project" value="TreeGrafter"/>
</dbReference>
<evidence type="ECO:0000256" key="11">
    <source>
        <dbReference type="ARBA" id="ARBA00022989"/>
    </source>
</evidence>
<evidence type="ECO:0000256" key="2">
    <source>
        <dbReference type="ARBA" id="ARBA00022475"/>
    </source>
</evidence>
<dbReference type="Gene3D" id="1.10.510.10">
    <property type="entry name" value="Transferase(Phosphotransferase) domain 1"/>
    <property type="match status" value="1"/>
</dbReference>